<sequence length="247" mass="27692">MADWIPAKVIKNRHWNSELFSLTLTANIEPFKAGQFTKLALECDGKMVQRAYSFVNPPSSDQIEIYATRVADGLLSPRLHALAEGDEVFITARANGFFTLDEVPDGEVLWLLSTGTALGPYLSILREDTAWKRFRKIVLVHAVRFAADLSYQAEINELKAKYPEQLIVQPFVSREPAPLALTGRIPQAIADGMLERHVGIPLNPETCQFMLCGNPAMVKDTKAALEARGFIKNLRRKPGQITVEHYW</sequence>
<dbReference type="PROSITE" id="PS51384">
    <property type="entry name" value="FAD_FR"/>
    <property type="match status" value="1"/>
</dbReference>
<evidence type="ECO:0000256" key="9">
    <source>
        <dbReference type="ARBA" id="ARBA00047776"/>
    </source>
</evidence>
<dbReference type="InterPro" id="IPR051930">
    <property type="entry name" value="FNR_type-1"/>
</dbReference>
<comment type="similarity">
    <text evidence="2">Belongs to the ferredoxin--NADP reductase type 1 family.</text>
</comment>
<dbReference type="STRING" id="1654360.EA58_16105"/>
<dbReference type="Proteomes" id="UP000027192">
    <property type="component" value="Unassembled WGS sequence"/>
</dbReference>
<proteinExistence type="inferred from homology"/>
<evidence type="ECO:0000256" key="5">
    <source>
        <dbReference type="ARBA" id="ARBA00022741"/>
    </source>
</evidence>
<dbReference type="Pfam" id="PF00175">
    <property type="entry name" value="NAD_binding_1"/>
    <property type="match status" value="1"/>
</dbReference>
<evidence type="ECO:0000313" key="12">
    <source>
        <dbReference type="Proteomes" id="UP000027192"/>
    </source>
</evidence>
<evidence type="ECO:0000313" key="11">
    <source>
        <dbReference type="EMBL" id="KDM90633.1"/>
    </source>
</evidence>
<keyword evidence="5" id="KW-0547">Nucleotide-binding</keyword>
<keyword evidence="12" id="KW-1185">Reference proteome</keyword>
<dbReference type="RefSeq" id="WP_036754680.1">
    <property type="nucleotide sequence ID" value="NZ_JAGSGC010000013.1"/>
</dbReference>
<dbReference type="EC" id="1.18.1.2" evidence="3"/>
<dbReference type="GO" id="GO:0000166">
    <property type="term" value="F:nucleotide binding"/>
    <property type="evidence" value="ECO:0007669"/>
    <property type="project" value="UniProtKB-KW"/>
</dbReference>
<comment type="catalytic activity">
    <reaction evidence="9">
        <text>2 reduced [2Fe-2S]-[ferredoxin] + NADP(+) + H(+) = 2 oxidized [2Fe-2S]-[ferredoxin] + NADPH</text>
        <dbReference type="Rhea" id="RHEA:20125"/>
        <dbReference type="Rhea" id="RHEA-COMP:10000"/>
        <dbReference type="Rhea" id="RHEA-COMP:10001"/>
        <dbReference type="ChEBI" id="CHEBI:15378"/>
        <dbReference type="ChEBI" id="CHEBI:33737"/>
        <dbReference type="ChEBI" id="CHEBI:33738"/>
        <dbReference type="ChEBI" id="CHEBI:57783"/>
        <dbReference type="ChEBI" id="CHEBI:58349"/>
        <dbReference type="EC" id="1.18.1.2"/>
    </reaction>
</comment>
<keyword evidence="4" id="KW-0285">Flavoprotein</keyword>
<dbReference type="Gene3D" id="2.40.30.10">
    <property type="entry name" value="Translation factors"/>
    <property type="match status" value="1"/>
</dbReference>
<keyword evidence="8" id="KW-0560">Oxidoreductase</keyword>
<evidence type="ECO:0000256" key="6">
    <source>
        <dbReference type="ARBA" id="ARBA00022827"/>
    </source>
</evidence>
<accession>A0A066RTD0</accession>
<feature type="domain" description="FAD-binding FR-type" evidence="10">
    <location>
        <begin position="2"/>
        <end position="101"/>
    </location>
</feature>
<dbReference type="PANTHER" id="PTHR47878:SF1">
    <property type="entry name" value="FLAVODOXIN_FERREDOXIN--NADP REDUCTASE"/>
    <property type="match status" value="1"/>
</dbReference>
<dbReference type="EMBL" id="JMIB01000030">
    <property type="protein sequence ID" value="KDM90633.1"/>
    <property type="molecule type" value="Genomic_DNA"/>
</dbReference>
<evidence type="ECO:0000256" key="3">
    <source>
        <dbReference type="ARBA" id="ARBA00013223"/>
    </source>
</evidence>
<dbReference type="InterPro" id="IPR017938">
    <property type="entry name" value="Riboflavin_synthase-like_b-brl"/>
</dbReference>
<evidence type="ECO:0000256" key="8">
    <source>
        <dbReference type="ARBA" id="ARBA00023002"/>
    </source>
</evidence>
<dbReference type="CDD" id="cd06195">
    <property type="entry name" value="FNR1"/>
    <property type="match status" value="1"/>
</dbReference>
<keyword evidence="6" id="KW-0274">FAD</keyword>
<protein>
    <recommendedName>
        <fullName evidence="3">ferredoxin--NADP(+) reductase</fullName>
        <ecNumber evidence="3">1.18.1.2</ecNumber>
    </recommendedName>
</protein>
<dbReference type="SUPFAM" id="SSF63380">
    <property type="entry name" value="Riboflavin synthase domain-like"/>
    <property type="match status" value="1"/>
</dbReference>
<dbReference type="InterPro" id="IPR008333">
    <property type="entry name" value="Cbr1-like_FAD-bd_dom"/>
</dbReference>
<dbReference type="InterPro" id="IPR001433">
    <property type="entry name" value="OxRdtase_FAD/NAD-bd"/>
</dbReference>
<dbReference type="SUPFAM" id="SSF52343">
    <property type="entry name" value="Ferredoxin reductase-like, C-terminal NADP-linked domain"/>
    <property type="match status" value="1"/>
</dbReference>
<gene>
    <name evidence="11" type="ORF">EA58_16105</name>
</gene>
<dbReference type="GO" id="GO:0004324">
    <property type="term" value="F:ferredoxin-NADP+ reductase activity"/>
    <property type="evidence" value="ECO:0007669"/>
    <property type="project" value="UniProtKB-EC"/>
</dbReference>
<dbReference type="InterPro" id="IPR039261">
    <property type="entry name" value="FNR_nucleotide-bd"/>
</dbReference>
<evidence type="ECO:0000256" key="4">
    <source>
        <dbReference type="ARBA" id="ARBA00022630"/>
    </source>
</evidence>
<dbReference type="InterPro" id="IPR033892">
    <property type="entry name" value="FNR_bac"/>
</dbReference>
<name>A0A066RTD0_9GAMM</name>
<dbReference type="GO" id="GO:0034599">
    <property type="term" value="P:cellular response to oxidative stress"/>
    <property type="evidence" value="ECO:0007669"/>
    <property type="project" value="TreeGrafter"/>
</dbReference>
<dbReference type="OrthoDB" id="9784483at2"/>
<dbReference type="Gene3D" id="3.40.50.80">
    <property type="entry name" value="Nucleotide-binding domain of ferredoxin-NADP reductase (FNR) module"/>
    <property type="match status" value="1"/>
</dbReference>
<evidence type="ECO:0000256" key="2">
    <source>
        <dbReference type="ARBA" id="ARBA00008312"/>
    </source>
</evidence>
<dbReference type="PANTHER" id="PTHR47878">
    <property type="entry name" value="OXIDOREDUCTASE FAD/NAD(P)-BINDING DOMAIN PROTEIN"/>
    <property type="match status" value="1"/>
</dbReference>
<dbReference type="InterPro" id="IPR017927">
    <property type="entry name" value="FAD-bd_FR_type"/>
</dbReference>
<dbReference type="GO" id="GO:0042167">
    <property type="term" value="P:heme catabolic process"/>
    <property type="evidence" value="ECO:0007669"/>
    <property type="project" value="TreeGrafter"/>
</dbReference>
<evidence type="ECO:0000259" key="10">
    <source>
        <dbReference type="PROSITE" id="PS51384"/>
    </source>
</evidence>
<comment type="cofactor">
    <cofactor evidence="1">
        <name>FAD</name>
        <dbReference type="ChEBI" id="CHEBI:57692"/>
    </cofactor>
</comment>
<comment type="caution">
    <text evidence="11">The sequence shown here is derived from an EMBL/GenBank/DDBJ whole genome shotgun (WGS) entry which is preliminary data.</text>
</comment>
<dbReference type="Pfam" id="PF00970">
    <property type="entry name" value="FAD_binding_6"/>
    <property type="match status" value="1"/>
</dbReference>
<evidence type="ECO:0000256" key="7">
    <source>
        <dbReference type="ARBA" id="ARBA00022857"/>
    </source>
</evidence>
<keyword evidence="7" id="KW-0521">NADP</keyword>
<reference evidence="11 12" key="1">
    <citation type="submission" date="2014-04" db="EMBL/GenBank/DDBJ databases">
        <title>Draft genome sequence of Photobacterium halotolerans S2753: a solonamide, ngercheumicin and holomycin producer.</title>
        <authorList>
            <person name="Machado H.R."/>
            <person name="Gram L."/>
        </authorList>
    </citation>
    <scope>NUCLEOTIDE SEQUENCE [LARGE SCALE GENOMIC DNA]</scope>
    <source>
        <strain evidence="11 12">S2753</strain>
    </source>
</reference>
<organism evidence="11 12">
    <name type="scientific">Photobacterium galatheae</name>
    <dbReference type="NCBI Taxonomy" id="1654360"/>
    <lineage>
        <taxon>Bacteria</taxon>
        <taxon>Pseudomonadati</taxon>
        <taxon>Pseudomonadota</taxon>
        <taxon>Gammaproteobacteria</taxon>
        <taxon>Vibrionales</taxon>
        <taxon>Vibrionaceae</taxon>
        <taxon>Photobacterium</taxon>
    </lineage>
</organism>
<evidence type="ECO:0000256" key="1">
    <source>
        <dbReference type="ARBA" id="ARBA00001974"/>
    </source>
</evidence>
<dbReference type="AlphaFoldDB" id="A0A066RTD0"/>